<evidence type="ECO:0000313" key="10">
    <source>
        <dbReference type="EMBL" id="GMH17986.1"/>
    </source>
</evidence>
<dbReference type="AlphaFoldDB" id="A0AAD3XVR0"/>
<dbReference type="Gene3D" id="1.10.510.10">
    <property type="entry name" value="Transferase(Phosphotransferase) domain 1"/>
    <property type="match status" value="1"/>
</dbReference>
<keyword evidence="3" id="KW-0808">Transferase</keyword>
<evidence type="ECO:0000313" key="11">
    <source>
        <dbReference type="Proteomes" id="UP001279734"/>
    </source>
</evidence>
<dbReference type="InterPro" id="IPR011009">
    <property type="entry name" value="Kinase-like_dom_sf"/>
</dbReference>
<feature type="domain" description="Protein kinase" evidence="9">
    <location>
        <begin position="1"/>
        <end position="278"/>
    </location>
</feature>
<dbReference type="Proteomes" id="UP001279734">
    <property type="component" value="Unassembled WGS sequence"/>
</dbReference>
<comment type="catalytic activity">
    <reaction evidence="8">
        <text>L-seryl-[protein] + ATP = O-phospho-L-seryl-[protein] + ADP + H(+)</text>
        <dbReference type="Rhea" id="RHEA:17989"/>
        <dbReference type="Rhea" id="RHEA-COMP:9863"/>
        <dbReference type="Rhea" id="RHEA-COMP:11604"/>
        <dbReference type="ChEBI" id="CHEBI:15378"/>
        <dbReference type="ChEBI" id="CHEBI:29999"/>
        <dbReference type="ChEBI" id="CHEBI:30616"/>
        <dbReference type="ChEBI" id="CHEBI:83421"/>
        <dbReference type="ChEBI" id="CHEBI:456216"/>
        <dbReference type="EC" id="2.7.11.1"/>
    </reaction>
</comment>
<protein>
    <recommendedName>
        <fullName evidence="1">non-specific serine/threonine protein kinase</fullName>
        <ecNumber evidence="1">2.7.11.1</ecNumber>
    </recommendedName>
</protein>
<evidence type="ECO:0000256" key="7">
    <source>
        <dbReference type="ARBA" id="ARBA00047899"/>
    </source>
</evidence>
<keyword evidence="4" id="KW-0547">Nucleotide-binding</keyword>
<dbReference type="Pfam" id="PF00069">
    <property type="entry name" value="Pkinase"/>
    <property type="match status" value="1"/>
</dbReference>
<organism evidence="10 11">
    <name type="scientific">Nepenthes gracilis</name>
    <name type="common">Slender pitcher plant</name>
    <dbReference type="NCBI Taxonomy" id="150966"/>
    <lineage>
        <taxon>Eukaryota</taxon>
        <taxon>Viridiplantae</taxon>
        <taxon>Streptophyta</taxon>
        <taxon>Embryophyta</taxon>
        <taxon>Tracheophyta</taxon>
        <taxon>Spermatophyta</taxon>
        <taxon>Magnoliopsida</taxon>
        <taxon>eudicotyledons</taxon>
        <taxon>Gunneridae</taxon>
        <taxon>Pentapetalae</taxon>
        <taxon>Caryophyllales</taxon>
        <taxon>Nepenthaceae</taxon>
        <taxon>Nepenthes</taxon>
    </lineage>
</organism>
<dbReference type="InterPro" id="IPR000719">
    <property type="entry name" value="Prot_kinase_dom"/>
</dbReference>
<dbReference type="GO" id="GO:0005524">
    <property type="term" value="F:ATP binding"/>
    <property type="evidence" value="ECO:0007669"/>
    <property type="project" value="UniProtKB-KW"/>
</dbReference>
<evidence type="ECO:0000256" key="6">
    <source>
        <dbReference type="ARBA" id="ARBA00022840"/>
    </source>
</evidence>
<evidence type="ECO:0000256" key="4">
    <source>
        <dbReference type="ARBA" id="ARBA00022741"/>
    </source>
</evidence>
<keyword evidence="6" id="KW-0067">ATP-binding</keyword>
<evidence type="ECO:0000256" key="3">
    <source>
        <dbReference type="ARBA" id="ARBA00022679"/>
    </source>
</evidence>
<dbReference type="GO" id="GO:0035556">
    <property type="term" value="P:intracellular signal transduction"/>
    <property type="evidence" value="ECO:0007669"/>
    <property type="project" value="TreeGrafter"/>
</dbReference>
<evidence type="ECO:0000259" key="9">
    <source>
        <dbReference type="PROSITE" id="PS50011"/>
    </source>
</evidence>
<comment type="catalytic activity">
    <reaction evidence="7">
        <text>L-threonyl-[protein] + ATP = O-phospho-L-threonyl-[protein] + ADP + H(+)</text>
        <dbReference type="Rhea" id="RHEA:46608"/>
        <dbReference type="Rhea" id="RHEA-COMP:11060"/>
        <dbReference type="Rhea" id="RHEA-COMP:11605"/>
        <dbReference type="ChEBI" id="CHEBI:15378"/>
        <dbReference type="ChEBI" id="CHEBI:30013"/>
        <dbReference type="ChEBI" id="CHEBI:30616"/>
        <dbReference type="ChEBI" id="CHEBI:61977"/>
        <dbReference type="ChEBI" id="CHEBI:456216"/>
        <dbReference type="EC" id="2.7.11.1"/>
    </reaction>
</comment>
<keyword evidence="2" id="KW-0723">Serine/threonine-protein kinase</keyword>
<comment type="caution">
    <text evidence="10">The sequence shown here is derived from an EMBL/GenBank/DDBJ whole genome shotgun (WGS) entry which is preliminary data.</text>
</comment>
<dbReference type="PROSITE" id="PS50011">
    <property type="entry name" value="PROTEIN_KINASE_DOM"/>
    <property type="match status" value="1"/>
</dbReference>
<name>A0AAD3XVR0_NEPGR</name>
<dbReference type="InterPro" id="IPR050236">
    <property type="entry name" value="Ser_Thr_kinase_AGC"/>
</dbReference>
<evidence type="ECO:0000256" key="5">
    <source>
        <dbReference type="ARBA" id="ARBA00022777"/>
    </source>
</evidence>
<proteinExistence type="predicted"/>
<dbReference type="PANTHER" id="PTHR24356">
    <property type="entry name" value="SERINE/THREONINE-PROTEIN KINASE"/>
    <property type="match status" value="1"/>
</dbReference>
<gene>
    <name evidence="10" type="ORF">Nepgr_019827</name>
</gene>
<dbReference type="EMBL" id="BSYO01000018">
    <property type="protein sequence ID" value="GMH17986.1"/>
    <property type="molecule type" value="Genomic_DNA"/>
</dbReference>
<evidence type="ECO:0000256" key="8">
    <source>
        <dbReference type="ARBA" id="ARBA00048679"/>
    </source>
</evidence>
<reference evidence="10" key="1">
    <citation type="submission" date="2023-05" db="EMBL/GenBank/DDBJ databases">
        <title>Nepenthes gracilis genome sequencing.</title>
        <authorList>
            <person name="Fukushima K."/>
        </authorList>
    </citation>
    <scope>NUCLEOTIDE SEQUENCE</scope>
    <source>
        <strain evidence="10">SING2019-196</strain>
    </source>
</reference>
<dbReference type="GO" id="GO:0004674">
    <property type="term" value="F:protein serine/threonine kinase activity"/>
    <property type="evidence" value="ECO:0007669"/>
    <property type="project" value="UniProtKB-KW"/>
</dbReference>
<sequence length="278" mass="30529">MWKPVTIQNAFRMAKWVEQKVDTSRIKKPVYIGCLVAGVNNHGYCVLEHMIVQLEDLTYSIQVQKVDALVIETFGRLIKESFQKRDVKPDDLLISVDGLCKVGLVISTNALSDPSASGNAFLDDSATQHSSKQALPRKPSVVITPDDLAPEILPGIGQNATTDCWSVGAILFELLVGIPPFNANSPQQNFNNNMNQAEGAYDISYFMSQHIRSPEDECVHGGSDFDEFRETGSDFCTSELLSNASDEDGEKCSSLADFCGPDLGVKYFSNNSSYKNLS</sequence>
<dbReference type="SUPFAM" id="SSF56112">
    <property type="entry name" value="Protein kinase-like (PK-like)"/>
    <property type="match status" value="1"/>
</dbReference>
<evidence type="ECO:0000256" key="1">
    <source>
        <dbReference type="ARBA" id="ARBA00012513"/>
    </source>
</evidence>
<dbReference type="EC" id="2.7.11.1" evidence="1"/>
<dbReference type="PANTHER" id="PTHR24356:SF395">
    <property type="entry name" value="SERINE_THREONINE PROTEIN KINASE IRE-RELATED"/>
    <property type="match status" value="1"/>
</dbReference>
<keyword evidence="5" id="KW-0418">Kinase</keyword>
<keyword evidence="11" id="KW-1185">Reference proteome</keyword>
<accession>A0AAD3XVR0</accession>
<evidence type="ECO:0000256" key="2">
    <source>
        <dbReference type="ARBA" id="ARBA00022527"/>
    </source>
</evidence>